<accession>A0A7C3M940</accession>
<dbReference type="AlphaFoldDB" id="A0A7C3M940"/>
<name>A0A7C3M940_ARCFL</name>
<protein>
    <submittedName>
        <fullName evidence="1">Uncharacterized protein</fullName>
    </submittedName>
</protein>
<proteinExistence type="predicted"/>
<gene>
    <name evidence="1" type="ORF">ENW66_03950</name>
</gene>
<reference evidence="1" key="1">
    <citation type="journal article" date="2020" name="mSystems">
        <title>Genome- and Community-Level Interaction Insights into Carbon Utilization and Element Cycling Functions of Hydrothermarchaeota in Hydrothermal Sediment.</title>
        <authorList>
            <person name="Zhou Z."/>
            <person name="Liu Y."/>
            <person name="Xu W."/>
            <person name="Pan J."/>
            <person name="Luo Z.H."/>
            <person name="Li M."/>
        </authorList>
    </citation>
    <scope>NUCLEOTIDE SEQUENCE [LARGE SCALE GENOMIC DNA]</scope>
    <source>
        <strain evidence="1">SpSt-87</strain>
    </source>
</reference>
<organism evidence="1">
    <name type="scientific">Archaeoglobus fulgidus</name>
    <dbReference type="NCBI Taxonomy" id="2234"/>
    <lineage>
        <taxon>Archaea</taxon>
        <taxon>Methanobacteriati</taxon>
        <taxon>Methanobacteriota</taxon>
        <taxon>Archaeoglobi</taxon>
        <taxon>Archaeoglobales</taxon>
        <taxon>Archaeoglobaceae</taxon>
        <taxon>Archaeoglobus</taxon>
    </lineage>
</organism>
<dbReference type="EMBL" id="DTLB01000023">
    <property type="protein sequence ID" value="HFW32092.1"/>
    <property type="molecule type" value="Genomic_DNA"/>
</dbReference>
<sequence length="82" mass="9168">MIGIKYCGGCNSTYKRESVEDEIREVFGEENVVYASRCEDVDILVVICGCKTACASREVNCKNSVVIDEPKSKDELRKLIKS</sequence>
<comment type="caution">
    <text evidence="1">The sequence shown here is derived from an EMBL/GenBank/DDBJ whole genome shotgun (WGS) entry which is preliminary data.</text>
</comment>
<evidence type="ECO:0000313" key="1">
    <source>
        <dbReference type="EMBL" id="HFW32092.1"/>
    </source>
</evidence>